<protein>
    <recommendedName>
        <fullName evidence="5">5-methyltetrahydropteroyltriglutamate--homocysteine S-methyltransferase</fullName>
        <ecNumber evidence="5">2.1.1.14</ecNumber>
    </recommendedName>
</protein>
<dbReference type="NCBIfam" id="NF003556">
    <property type="entry name" value="PRK05222.1"/>
    <property type="match status" value="1"/>
</dbReference>
<comment type="similarity">
    <text evidence="4">Belongs to the vitamin-B12 independent methionine synthase family.</text>
</comment>
<dbReference type="GO" id="GO:0003871">
    <property type="term" value="F:5-methyltetrahydropteroyltriglutamate-homocysteine S-methyltransferase activity"/>
    <property type="evidence" value="ECO:0007669"/>
    <property type="project" value="UniProtKB-EC"/>
</dbReference>
<accession>A0A3F2RQJ7</accession>
<organism evidence="15 16">
    <name type="scientific">Phytophthora kernoviae</name>
    <dbReference type="NCBI Taxonomy" id="325452"/>
    <lineage>
        <taxon>Eukaryota</taxon>
        <taxon>Sar</taxon>
        <taxon>Stramenopiles</taxon>
        <taxon>Oomycota</taxon>
        <taxon>Peronosporomycetes</taxon>
        <taxon>Peronosporales</taxon>
        <taxon>Peronosporaceae</taxon>
        <taxon>Phytophthora</taxon>
    </lineage>
</organism>
<evidence type="ECO:0000259" key="14">
    <source>
        <dbReference type="Pfam" id="PF08267"/>
    </source>
</evidence>
<dbReference type="Pfam" id="PF01717">
    <property type="entry name" value="Meth_synt_2"/>
    <property type="match status" value="1"/>
</dbReference>
<evidence type="ECO:0000256" key="7">
    <source>
        <dbReference type="ARBA" id="ARBA00022605"/>
    </source>
</evidence>
<evidence type="ECO:0000256" key="2">
    <source>
        <dbReference type="ARBA" id="ARBA00002777"/>
    </source>
</evidence>
<dbReference type="Gene3D" id="3.20.20.210">
    <property type="match status" value="2"/>
</dbReference>
<dbReference type="EMBL" id="MBDO02000126">
    <property type="protein sequence ID" value="RLN62331.1"/>
    <property type="molecule type" value="Genomic_DNA"/>
</dbReference>
<dbReference type="InterPro" id="IPR038071">
    <property type="entry name" value="UROD/MetE-like_sf"/>
</dbReference>
<feature type="transmembrane region" description="Helical" evidence="12">
    <location>
        <begin position="827"/>
        <end position="848"/>
    </location>
</feature>
<dbReference type="OrthoDB" id="1053771at2759"/>
<dbReference type="UniPathway" id="UPA00051">
    <property type="reaction ID" value="UER00082"/>
</dbReference>
<evidence type="ECO:0000313" key="15">
    <source>
        <dbReference type="EMBL" id="RLN62331.1"/>
    </source>
</evidence>
<evidence type="ECO:0000256" key="3">
    <source>
        <dbReference type="ARBA" id="ARBA00004681"/>
    </source>
</evidence>
<comment type="function">
    <text evidence="2">Catalyzes the transfer of a methyl group from 5-methyltetrahydrofolate to homocysteine resulting in methionine formation.</text>
</comment>
<comment type="pathway">
    <text evidence="3">Amino-acid biosynthesis; L-methionine biosynthesis via de novo pathway; L-methionine from L-homocysteine (MetE route): step 1/1.</text>
</comment>
<dbReference type="EC" id="2.1.1.14" evidence="5"/>
<evidence type="ECO:0000256" key="5">
    <source>
        <dbReference type="ARBA" id="ARBA00012034"/>
    </source>
</evidence>
<keyword evidence="9" id="KW-0479">Metal-binding</keyword>
<keyword evidence="12" id="KW-1133">Transmembrane helix</keyword>
<keyword evidence="8" id="KW-0808">Transferase</keyword>
<feature type="transmembrane region" description="Helical" evidence="12">
    <location>
        <begin position="860"/>
        <end position="882"/>
    </location>
</feature>
<dbReference type="SUPFAM" id="SSF51726">
    <property type="entry name" value="UROD/MetE-like"/>
    <property type="match status" value="2"/>
</dbReference>
<comment type="cofactor">
    <cofactor evidence="1">
        <name>Zn(2+)</name>
        <dbReference type="ChEBI" id="CHEBI:29105"/>
    </cofactor>
</comment>
<evidence type="ECO:0000256" key="11">
    <source>
        <dbReference type="ARBA" id="ARBA00023167"/>
    </source>
</evidence>
<name>A0A3F2RQJ7_9STRA</name>
<dbReference type="Proteomes" id="UP000277300">
    <property type="component" value="Unassembled WGS sequence"/>
</dbReference>
<reference evidence="15 16" key="1">
    <citation type="submission" date="2018-07" db="EMBL/GenBank/DDBJ databases">
        <title>Genome sequencing of oomycete isolates from Chile give support for New Zealand origin for Phytophthora kernoviae and make available the first Nothophytophthora sp. genome.</title>
        <authorList>
            <person name="Studholme D.J."/>
            <person name="Sanfuentes E."/>
            <person name="Panda P."/>
            <person name="Hill R."/>
            <person name="Sambles C."/>
            <person name="Grant M."/>
            <person name="Williams N.M."/>
            <person name="Mcdougal R.L."/>
        </authorList>
    </citation>
    <scope>NUCLEOTIDE SEQUENCE [LARGE SCALE GENOMIC DNA]</scope>
    <source>
        <strain evidence="15">Chile6</strain>
    </source>
</reference>
<evidence type="ECO:0000256" key="1">
    <source>
        <dbReference type="ARBA" id="ARBA00001947"/>
    </source>
</evidence>
<sequence length="884" mass="98412">MAVDSATLGFPRMGPNRELKFALEKFWRNKISQEELFKVANTVEEANWKKQVDSGVSRVGVGLFSLYDHVLDWTFYLGLAPERFTKLSGLAQYFAMARGVDGIPALDMTKWFDSNYHYEVPELNAKSSPKANFSSYISSIKRALNVVGSNKTVPVLLGPLTYLALSKYDGATLDELLVKVLPLYTQLLDELAGLGITEVQIHEPSLVGASAEKLSKHLPTVYGSKGAAGAIQHEKIAINLATYFEEINHDVYQWFATSPVSAISLDFTRGDNLSVLQKFGFPAGKRLGAGLIDGRSVWKFNPETVLNQVSEIKKVLAASEKTELTIQTSSSLQHVPFTTECEKALNAGETDGLLGVLSFAYEKLAELEVVKKIAEIGEEAAKTEVDAAKKAWAVYYEKNPAKEAVQSRLAAVTEADFKRPSPFAERRPEQLKGLPVLPTTSIGSFPQTPQIRALRRKLKAGDITLDHYRGKIDEQIAYNIGIQEALGLDILVHGEPERTDMVEYFAEKLEGFAFTQNGWVQSYGSRCVRPPIIFADLVRPVDMTVREFVVAQSFTSKPVKGMLTGPVTILNWSFPRKDISRKDQAFQLALCLRDEVADLETAKCVVIQVDEPALREGMPLKPAKKDEYLNWAVDAFRLSTAVAKNETSIHTHMCYCEFADCMHAIDAIDADVNSIENARSDDETIREFKAIGYKRDLGPGTYDIHSPVVPPKEEIVKKLQSFLKLLPPQQVVVNPDCGLKTRKWPETIAALRNMVDATLEVRASLRHRSSHSQMETQELKRWHRTLGLPASQTQSVAKSRVKKFRAVVSPLDSADIRSGVYASEFRGMYNLALPSGVLYTFITVFTNLLTRKEPACLKLLLSVFYSTHLLEIFATFAGQALFTY</sequence>
<proteinExistence type="inferred from homology"/>
<dbReference type="GO" id="GO:0009086">
    <property type="term" value="P:methionine biosynthetic process"/>
    <property type="evidence" value="ECO:0007669"/>
    <property type="project" value="UniProtKB-KW"/>
</dbReference>
<evidence type="ECO:0000256" key="6">
    <source>
        <dbReference type="ARBA" id="ARBA00022603"/>
    </source>
</evidence>
<keyword evidence="12" id="KW-0812">Transmembrane</keyword>
<evidence type="ECO:0000256" key="12">
    <source>
        <dbReference type="SAM" id="Phobius"/>
    </source>
</evidence>
<keyword evidence="11" id="KW-0486">Methionine biosynthesis</keyword>
<dbReference type="CDD" id="cd03311">
    <property type="entry name" value="CIMS_C_terminal_like"/>
    <property type="match status" value="1"/>
</dbReference>
<dbReference type="GO" id="GO:0008270">
    <property type="term" value="F:zinc ion binding"/>
    <property type="evidence" value="ECO:0007669"/>
    <property type="project" value="InterPro"/>
</dbReference>
<keyword evidence="12" id="KW-0472">Membrane</keyword>
<feature type="domain" description="Cobalamin-independent methionine synthase MetE N-terminal" evidence="14">
    <location>
        <begin position="6"/>
        <end position="315"/>
    </location>
</feature>
<evidence type="ECO:0000259" key="13">
    <source>
        <dbReference type="Pfam" id="PF01717"/>
    </source>
</evidence>
<evidence type="ECO:0000256" key="8">
    <source>
        <dbReference type="ARBA" id="ARBA00022679"/>
    </source>
</evidence>
<gene>
    <name evidence="15" type="ORF">BBP00_00004837</name>
</gene>
<keyword evidence="7" id="KW-0028">Amino-acid biosynthesis</keyword>
<evidence type="ECO:0000313" key="16">
    <source>
        <dbReference type="Proteomes" id="UP000277300"/>
    </source>
</evidence>
<dbReference type="InterPro" id="IPR013215">
    <property type="entry name" value="Cbl-indep_Met_Synth_N"/>
</dbReference>
<feature type="domain" description="Cobalamin-independent methionine synthase MetE C-terminal/archaeal" evidence="13">
    <location>
        <begin position="437"/>
        <end position="758"/>
    </location>
</feature>
<dbReference type="AlphaFoldDB" id="A0A3F2RQJ7"/>
<comment type="caution">
    <text evidence="15">The sequence shown here is derived from an EMBL/GenBank/DDBJ whole genome shotgun (WGS) entry which is preliminary data.</text>
</comment>
<dbReference type="InterPro" id="IPR002629">
    <property type="entry name" value="Met_Synth_C/arc"/>
</dbReference>
<evidence type="ECO:0000256" key="4">
    <source>
        <dbReference type="ARBA" id="ARBA00009553"/>
    </source>
</evidence>
<dbReference type="PANTHER" id="PTHR30519">
    <property type="entry name" value="5-METHYLTETRAHYDROPTEROYLTRIGLUTAMATE--HOMOCYSTEINE METHYLTRANSFERASE"/>
    <property type="match status" value="1"/>
</dbReference>
<dbReference type="GO" id="GO:0032259">
    <property type="term" value="P:methylation"/>
    <property type="evidence" value="ECO:0007669"/>
    <property type="project" value="UniProtKB-KW"/>
</dbReference>
<evidence type="ECO:0000256" key="9">
    <source>
        <dbReference type="ARBA" id="ARBA00022723"/>
    </source>
</evidence>
<evidence type="ECO:0000256" key="10">
    <source>
        <dbReference type="ARBA" id="ARBA00022833"/>
    </source>
</evidence>
<keyword evidence="6" id="KW-0489">Methyltransferase</keyword>
<keyword evidence="10" id="KW-0862">Zinc</keyword>
<dbReference type="Pfam" id="PF08267">
    <property type="entry name" value="Meth_synt_1"/>
    <property type="match status" value="1"/>
</dbReference>